<dbReference type="InterPro" id="IPR004358">
    <property type="entry name" value="Sig_transdc_His_kin-like_C"/>
</dbReference>
<dbReference type="InterPro" id="IPR000700">
    <property type="entry name" value="PAS-assoc_C"/>
</dbReference>
<name>A0A0W8G541_9ZZZZ</name>
<dbReference type="InterPro" id="IPR029016">
    <property type="entry name" value="GAF-like_dom_sf"/>
</dbReference>
<keyword evidence="2" id="KW-0808">Transferase</keyword>
<dbReference type="FunFam" id="3.30.565.10:FF:000010">
    <property type="entry name" value="Sensor histidine kinase RcsC"/>
    <property type="match status" value="1"/>
</dbReference>
<protein>
    <recommendedName>
        <fullName evidence="12">Histidine kinase</fullName>
    </recommendedName>
</protein>
<dbReference type="SUPFAM" id="SSF55874">
    <property type="entry name" value="ATPase domain of HSP90 chaperone/DNA topoisomerase II/histidine kinase"/>
    <property type="match status" value="1"/>
</dbReference>
<evidence type="ECO:0000259" key="9">
    <source>
        <dbReference type="PROSITE" id="PS50112"/>
    </source>
</evidence>
<dbReference type="PROSITE" id="PS50113">
    <property type="entry name" value="PAC"/>
    <property type="match status" value="3"/>
</dbReference>
<dbReference type="SUPFAM" id="SSF55781">
    <property type="entry name" value="GAF domain-like"/>
    <property type="match status" value="2"/>
</dbReference>
<dbReference type="SMART" id="SM00388">
    <property type="entry name" value="HisKA"/>
    <property type="match status" value="1"/>
</dbReference>
<dbReference type="Pfam" id="PF00497">
    <property type="entry name" value="SBP_bac_3"/>
    <property type="match status" value="1"/>
</dbReference>
<dbReference type="CDD" id="cd17546">
    <property type="entry name" value="REC_hyHK_CKI1_RcsC-like"/>
    <property type="match status" value="1"/>
</dbReference>
<feature type="domain" description="Response regulatory" evidence="8">
    <location>
        <begin position="1295"/>
        <end position="1414"/>
    </location>
</feature>
<evidence type="ECO:0000256" key="2">
    <source>
        <dbReference type="ARBA" id="ARBA00022679"/>
    </source>
</evidence>
<dbReference type="EMBL" id="LNQE01000251">
    <property type="protein sequence ID" value="KUG28185.1"/>
    <property type="molecule type" value="Genomic_DNA"/>
</dbReference>
<dbReference type="SUPFAM" id="SSF53850">
    <property type="entry name" value="Periplasmic binding protein-like II"/>
    <property type="match status" value="1"/>
</dbReference>
<keyword evidence="6" id="KW-0812">Transmembrane</keyword>
<gene>
    <name evidence="11" type="ORF">ASZ90_001949</name>
</gene>
<proteinExistence type="predicted"/>
<evidence type="ECO:0000256" key="4">
    <source>
        <dbReference type="ARBA" id="ARBA00023012"/>
    </source>
</evidence>
<dbReference type="Gene3D" id="3.40.190.10">
    <property type="entry name" value="Periplasmic binding protein-like II"/>
    <property type="match status" value="2"/>
</dbReference>
<dbReference type="SUPFAM" id="SSF47384">
    <property type="entry name" value="Homodimeric domain of signal transducing histidine kinase"/>
    <property type="match status" value="1"/>
</dbReference>
<dbReference type="SMART" id="SM00065">
    <property type="entry name" value="GAF"/>
    <property type="match status" value="1"/>
</dbReference>
<dbReference type="CDD" id="cd00130">
    <property type="entry name" value="PAS"/>
    <property type="match status" value="2"/>
</dbReference>
<dbReference type="InterPro" id="IPR036097">
    <property type="entry name" value="HisK_dim/P_sf"/>
</dbReference>
<dbReference type="CDD" id="cd16922">
    <property type="entry name" value="HATPase_EvgS-ArcB-TorS-like"/>
    <property type="match status" value="1"/>
</dbReference>
<dbReference type="Gene3D" id="3.40.50.2300">
    <property type="match status" value="1"/>
</dbReference>
<accession>A0A0W8G541</accession>
<dbReference type="InterPro" id="IPR035965">
    <property type="entry name" value="PAS-like_dom_sf"/>
</dbReference>
<feature type="transmembrane region" description="Helical" evidence="6">
    <location>
        <begin position="256"/>
        <end position="276"/>
    </location>
</feature>
<evidence type="ECO:0000259" key="10">
    <source>
        <dbReference type="PROSITE" id="PS50113"/>
    </source>
</evidence>
<dbReference type="Pfam" id="PF08447">
    <property type="entry name" value="PAS_3"/>
    <property type="match status" value="1"/>
</dbReference>
<keyword evidence="1" id="KW-0597">Phosphoprotein</keyword>
<keyword evidence="6" id="KW-1133">Transmembrane helix</keyword>
<dbReference type="Gene3D" id="3.30.450.20">
    <property type="entry name" value="PAS domain"/>
    <property type="match status" value="3"/>
</dbReference>
<dbReference type="SUPFAM" id="SSF55785">
    <property type="entry name" value="PYP-like sensor domain (PAS domain)"/>
    <property type="match status" value="3"/>
</dbReference>
<dbReference type="PANTHER" id="PTHR45339">
    <property type="entry name" value="HYBRID SIGNAL TRANSDUCTION HISTIDINE KINASE J"/>
    <property type="match status" value="1"/>
</dbReference>
<dbReference type="InterPro" id="IPR003018">
    <property type="entry name" value="GAF"/>
</dbReference>
<dbReference type="PROSITE" id="PS50109">
    <property type="entry name" value="HIS_KIN"/>
    <property type="match status" value="1"/>
</dbReference>
<dbReference type="GO" id="GO:0000155">
    <property type="term" value="F:phosphorelay sensor kinase activity"/>
    <property type="evidence" value="ECO:0007669"/>
    <property type="project" value="InterPro"/>
</dbReference>
<dbReference type="SMART" id="SM00086">
    <property type="entry name" value="PAC"/>
    <property type="match status" value="3"/>
</dbReference>
<dbReference type="InterPro" id="IPR013656">
    <property type="entry name" value="PAS_4"/>
</dbReference>
<keyword evidence="6" id="KW-0472">Membrane</keyword>
<evidence type="ECO:0000256" key="6">
    <source>
        <dbReference type="SAM" id="Phobius"/>
    </source>
</evidence>
<dbReference type="InterPro" id="IPR001610">
    <property type="entry name" value="PAC"/>
</dbReference>
<dbReference type="Pfam" id="PF00512">
    <property type="entry name" value="HisKA"/>
    <property type="match status" value="1"/>
</dbReference>
<dbReference type="Pfam" id="PF00072">
    <property type="entry name" value="Response_reg"/>
    <property type="match status" value="1"/>
</dbReference>
<evidence type="ECO:0000256" key="1">
    <source>
        <dbReference type="ARBA" id="ARBA00022553"/>
    </source>
</evidence>
<evidence type="ECO:0000256" key="5">
    <source>
        <dbReference type="SAM" id="Coils"/>
    </source>
</evidence>
<evidence type="ECO:0000259" key="7">
    <source>
        <dbReference type="PROSITE" id="PS50109"/>
    </source>
</evidence>
<evidence type="ECO:0000313" key="11">
    <source>
        <dbReference type="EMBL" id="KUG28185.1"/>
    </source>
</evidence>
<dbReference type="SMART" id="SM00387">
    <property type="entry name" value="HATPase_c"/>
    <property type="match status" value="1"/>
</dbReference>
<feature type="domain" description="PAS" evidence="9">
    <location>
        <begin position="904"/>
        <end position="974"/>
    </location>
</feature>
<dbReference type="Gene3D" id="3.30.450.40">
    <property type="match status" value="2"/>
</dbReference>
<evidence type="ECO:0000256" key="3">
    <source>
        <dbReference type="ARBA" id="ARBA00022777"/>
    </source>
</evidence>
<dbReference type="Pfam" id="PF13185">
    <property type="entry name" value="GAF_2"/>
    <property type="match status" value="1"/>
</dbReference>
<keyword evidence="3" id="KW-0418">Kinase</keyword>
<dbReference type="Pfam" id="PF08448">
    <property type="entry name" value="PAS_4"/>
    <property type="match status" value="2"/>
</dbReference>
<feature type="domain" description="PAC" evidence="10">
    <location>
        <begin position="370"/>
        <end position="422"/>
    </location>
</feature>
<dbReference type="SMART" id="SM00091">
    <property type="entry name" value="PAS"/>
    <property type="match status" value="3"/>
</dbReference>
<dbReference type="InterPro" id="IPR011006">
    <property type="entry name" value="CheY-like_superfamily"/>
</dbReference>
<dbReference type="InterPro" id="IPR005467">
    <property type="entry name" value="His_kinase_dom"/>
</dbReference>
<dbReference type="InterPro" id="IPR036890">
    <property type="entry name" value="HATPase_C_sf"/>
</dbReference>
<dbReference type="InterPro" id="IPR001789">
    <property type="entry name" value="Sig_transdc_resp-reg_receiver"/>
</dbReference>
<evidence type="ECO:0000259" key="8">
    <source>
        <dbReference type="PROSITE" id="PS50110"/>
    </source>
</evidence>
<keyword evidence="5" id="KW-0175">Coiled coil</keyword>
<dbReference type="Gene3D" id="1.10.287.130">
    <property type="match status" value="1"/>
</dbReference>
<dbReference type="PROSITE" id="PS50110">
    <property type="entry name" value="RESPONSE_REGULATORY"/>
    <property type="match status" value="1"/>
</dbReference>
<keyword evidence="4" id="KW-0902">Two-component regulatory system</keyword>
<dbReference type="Pfam" id="PF02518">
    <property type="entry name" value="HATPase_c"/>
    <property type="match status" value="1"/>
</dbReference>
<organism evidence="11">
    <name type="scientific">hydrocarbon metagenome</name>
    <dbReference type="NCBI Taxonomy" id="938273"/>
    <lineage>
        <taxon>unclassified sequences</taxon>
        <taxon>metagenomes</taxon>
        <taxon>ecological metagenomes</taxon>
    </lineage>
</organism>
<feature type="coiled-coil region" evidence="5">
    <location>
        <begin position="1015"/>
        <end position="1042"/>
    </location>
</feature>
<dbReference type="CDD" id="cd13704">
    <property type="entry name" value="PBP2_HisK"/>
    <property type="match status" value="1"/>
</dbReference>
<evidence type="ECO:0008006" key="12">
    <source>
        <dbReference type="Google" id="ProtNLM"/>
    </source>
</evidence>
<dbReference type="InterPro" id="IPR013655">
    <property type="entry name" value="PAS_fold_3"/>
</dbReference>
<dbReference type="Gene3D" id="3.30.565.10">
    <property type="entry name" value="Histidine kinase-like ATPase, C-terminal domain"/>
    <property type="match status" value="1"/>
</dbReference>
<feature type="domain" description="PAC" evidence="10">
    <location>
        <begin position="972"/>
        <end position="1024"/>
    </location>
</feature>
<comment type="caution">
    <text evidence="11">The sequence shown here is derived from an EMBL/GenBank/DDBJ whole genome shotgun (WGS) entry which is preliminary data.</text>
</comment>
<dbReference type="PROSITE" id="PS50112">
    <property type="entry name" value="PAS"/>
    <property type="match status" value="2"/>
</dbReference>
<feature type="domain" description="PAS" evidence="9">
    <location>
        <begin position="597"/>
        <end position="669"/>
    </location>
</feature>
<sequence length="1419" mass="156983">MKAVDMERLGVLQPADPVMGTGKPVLFLGNHALPPMNSLKDGKPTGIVIDLAEAIAQRMHDPVEIRLMDWSEAQKLVADGQADALLQINSNPDRLKIYDFSEPLLASEFTIFTTSGHHGIASMQDLRGLRVGVEAKGLPILLLQKDPQIIVEVIPDFVVGFGKLKAGEIDAVVADRWVGCYVLAENNIHNVRMIDEPISRSYSSIAVKKGNDRLLADINRSLFEIRNDGTYDKIIDKWKGKEIIFKTREQLQKQTLYWTIASISLALIVSVIGIAAQAREIRKRRRSEDDLRKSRATLNMILDTVPQSIFWKDTDGRYLGCNRLFAVATGMIYPADIIGKTDYDLPWTTEDAEAYRADDREVLETNAPKRNIVESLLQADGSRIWIETTKLPLADETGRPFAVLGVYSDITSRKKADEALKENLTFLKNIGRIDDVIRNASSVEQMMRDALDVVLDVMQADRAWLVYPCDVDTEFWSVPMERTRPEWPGGGASPEPFRLTPHNREAWRHFLAAAEPASCGPGGDIPLEDSLRDGFGVKSFLAFALFPKIDKPWLFGVHQCSWERVWSQGDKAVFKAMGGRIQEALNTHIFIGRLRESEEKFRTVADFTYDWEYWIAPDSQLVWVSPSCERVTGYTAETFTRSPELLRNIVLPEDLALYDQHLRTSLQGGSRPCNADFRIVHKSGRIVWLNHTCTDIRGSDGASMGRRASNRDITDRKHAENNLARELAVNTAMSELSRALIDKTITLPDIAEITQHYACSLTRSEQGFVAVVDQNTRDLVCYTLTRMLDEECRLAEADKKIIFPPKPDGSYPALWGHALNTRLSFYTNAPGSHPASRGVPNGHIPLRNFLAVPAMSGDTLIGLIALANAAGGFTDGDLEVARRLAGLLALAIDRQGTLMELRASEQKIRELVDATTDSVMLLDASGTILAVNEQGSRRRGLEMRDMVGRAMEEFLPGEIAAARMAGLSQIAESRQWIDIDERLNGKCYQVRMFPVLDDSGEAAQVAVFSRDVTDRVRAEEALRAALANAEDLALKAEAANKAKSEFLANMSHEIRTPLNGIIGMLNLLESSSLGTEQQEFILLALNASKRLTRLLSDILDLSVIESGKLAVHSAPFSIMEVCLSINDIFDQDAAQKGITFCCHIDEDIPYTLNGDEIRLRQLLFNLVGNALKFTPKGNVEIHVNCVSPAGAAPYRILFTVVDTGIGIPEHRLADIFEPFTQVEGSYVRRYQGAGLGLAIVRRLTRLMGGEVCIESEEGVGTSVYLVLPFDVAEPARAVSPAQALPEPARDRGKVRLLVVEDEAVNRIALKWQLEKAGYSVATAEDGRQALEYVLKNDVDAIIMDIQMPVMDGVAAAKIIRGDAAFKEKSKIPIIALTAYAMPGDRENILAAGLDGYLAKPVGKEQLTAMLTQLLARDGS</sequence>
<dbReference type="InterPro" id="IPR003594">
    <property type="entry name" value="HATPase_dom"/>
</dbReference>
<dbReference type="PANTHER" id="PTHR45339:SF1">
    <property type="entry name" value="HYBRID SIGNAL TRANSDUCTION HISTIDINE KINASE J"/>
    <property type="match status" value="1"/>
</dbReference>
<dbReference type="SUPFAM" id="SSF52172">
    <property type="entry name" value="CheY-like"/>
    <property type="match status" value="1"/>
</dbReference>
<dbReference type="NCBIfam" id="TIGR00229">
    <property type="entry name" value="sensory_box"/>
    <property type="match status" value="3"/>
</dbReference>
<dbReference type="SMART" id="SM00448">
    <property type="entry name" value="REC"/>
    <property type="match status" value="1"/>
</dbReference>
<dbReference type="PRINTS" id="PR00344">
    <property type="entry name" value="BCTRLSENSOR"/>
</dbReference>
<dbReference type="InterPro" id="IPR000014">
    <property type="entry name" value="PAS"/>
</dbReference>
<dbReference type="SMART" id="SM00062">
    <property type="entry name" value="PBPb"/>
    <property type="match status" value="1"/>
</dbReference>
<dbReference type="InterPro" id="IPR001638">
    <property type="entry name" value="Solute-binding_3/MltF_N"/>
</dbReference>
<reference evidence="11" key="1">
    <citation type="journal article" date="2015" name="Proc. Natl. Acad. Sci. U.S.A.">
        <title>Networks of energetic and metabolic interactions define dynamics in microbial communities.</title>
        <authorList>
            <person name="Embree M."/>
            <person name="Liu J.K."/>
            <person name="Al-Bassam M.M."/>
            <person name="Zengler K."/>
        </authorList>
    </citation>
    <scope>NUCLEOTIDE SEQUENCE</scope>
</reference>
<dbReference type="CDD" id="cd00082">
    <property type="entry name" value="HisKA"/>
    <property type="match status" value="1"/>
</dbReference>
<dbReference type="InterPro" id="IPR003661">
    <property type="entry name" value="HisK_dim/P_dom"/>
</dbReference>
<feature type="domain" description="Histidine kinase" evidence="7">
    <location>
        <begin position="1049"/>
        <end position="1271"/>
    </location>
</feature>
<feature type="domain" description="PAC" evidence="10">
    <location>
        <begin position="673"/>
        <end position="725"/>
    </location>
</feature>